<name>A0A1J7I7G7_9PEZI</name>
<evidence type="ECO:0000313" key="4">
    <source>
        <dbReference type="EMBL" id="OIW23430.1"/>
    </source>
</evidence>
<dbReference type="InterPro" id="IPR001138">
    <property type="entry name" value="Zn2Cys6_DnaBD"/>
</dbReference>
<dbReference type="PANTHER" id="PTHR47783:SF1">
    <property type="entry name" value="ZN(II)2CYS6 TRANSCRIPTION FACTOR (EUROFUNG)"/>
    <property type="match status" value="1"/>
</dbReference>
<proteinExistence type="predicted"/>
<dbReference type="InParanoid" id="A0A1J7I7G7"/>
<keyword evidence="5" id="KW-1185">Reference proteome</keyword>
<dbReference type="Pfam" id="PF00172">
    <property type="entry name" value="Zn_clus"/>
    <property type="match status" value="1"/>
</dbReference>
<gene>
    <name evidence="4" type="ORF">CONLIGDRAFT_127066</name>
</gene>
<dbReference type="OrthoDB" id="5394557at2759"/>
<dbReference type="EMBL" id="KV875106">
    <property type="protein sequence ID" value="OIW23430.1"/>
    <property type="molecule type" value="Genomic_DNA"/>
</dbReference>
<protein>
    <recommendedName>
        <fullName evidence="3">Zn(2)-C6 fungal-type domain-containing protein</fullName>
    </recommendedName>
</protein>
<feature type="compositionally biased region" description="Low complexity" evidence="2">
    <location>
        <begin position="377"/>
        <end position="409"/>
    </location>
</feature>
<dbReference type="PROSITE" id="PS00463">
    <property type="entry name" value="ZN2_CY6_FUNGAL_1"/>
    <property type="match status" value="1"/>
</dbReference>
<evidence type="ECO:0000256" key="1">
    <source>
        <dbReference type="ARBA" id="ARBA00023242"/>
    </source>
</evidence>
<dbReference type="PROSITE" id="PS50048">
    <property type="entry name" value="ZN2_CY6_FUNGAL_2"/>
    <property type="match status" value="1"/>
</dbReference>
<dbReference type="Gene3D" id="4.10.240.10">
    <property type="entry name" value="Zn(2)-C6 fungal-type DNA-binding domain"/>
    <property type="match status" value="1"/>
</dbReference>
<dbReference type="SUPFAM" id="SSF57701">
    <property type="entry name" value="Zn2/Cys6 DNA-binding domain"/>
    <property type="match status" value="1"/>
</dbReference>
<organism evidence="4 5">
    <name type="scientific">Coniochaeta ligniaria NRRL 30616</name>
    <dbReference type="NCBI Taxonomy" id="1408157"/>
    <lineage>
        <taxon>Eukaryota</taxon>
        <taxon>Fungi</taxon>
        <taxon>Dikarya</taxon>
        <taxon>Ascomycota</taxon>
        <taxon>Pezizomycotina</taxon>
        <taxon>Sordariomycetes</taxon>
        <taxon>Sordariomycetidae</taxon>
        <taxon>Coniochaetales</taxon>
        <taxon>Coniochaetaceae</taxon>
        <taxon>Coniochaeta</taxon>
    </lineage>
</organism>
<accession>A0A1J7I7G7</accession>
<dbReference type="PANTHER" id="PTHR47783">
    <property type="entry name" value="ZN(II)2CYS6 TRANSCRIPTION FACTOR (EUROFUNG)-RELATED"/>
    <property type="match status" value="1"/>
</dbReference>
<sequence>MVSQTISVYSPSDGRRFTRSYHTPYSYMPDRRFQVHHHDHRVMTMTDSEVESDPSQQRKRISVACGRCRKRKIRCSGDPGGGQPCSNCKNAGSEPCLFLRVSSSEAAFRNVNDPNEFSYNVQDARIYRNGSVAHGISYAPTHDLPPVASHEILSPYRGGSAYSYATKPFYSGVPTYSMGYVEELSEYSMNNSSQPVLGPDMVSYPSWTSRGDYGYAGVTTSLVHRPAPSVAVDSANFSLSHMAAHLPGSSVGSSDRLLPAPSNRSLSYPSSQSYKALPPAGGTDPSPVDAAAVLADMASSSFGGSFDTSGLPYNSSTASLQSQNTQASRTNPEAYSPDTDSIFTEHEHSLRSQGSAVDLHTYTYGGGESGSSRRRGSAASGGPASASSSHGGNTSSGNKGSTSSTSSSSVANIHHGYMSMSSIHDSVSNSHHHHVPLAATTAVSGSTATTAYLAESSDSTGGHINSTLCNGRVHGDTRRAAVGGRR</sequence>
<evidence type="ECO:0000313" key="5">
    <source>
        <dbReference type="Proteomes" id="UP000182658"/>
    </source>
</evidence>
<evidence type="ECO:0000259" key="3">
    <source>
        <dbReference type="PROSITE" id="PS50048"/>
    </source>
</evidence>
<dbReference type="CDD" id="cd00067">
    <property type="entry name" value="GAL4"/>
    <property type="match status" value="1"/>
</dbReference>
<feature type="region of interest" description="Disordered" evidence="2">
    <location>
        <begin position="248"/>
        <end position="288"/>
    </location>
</feature>
<evidence type="ECO:0000256" key="2">
    <source>
        <dbReference type="SAM" id="MobiDB-lite"/>
    </source>
</evidence>
<feature type="compositionally biased region" description="Polar residues" evidence="2">
    <location>
        <begin position="262"/>
        <end position="274"/>
    </location>
</feature>
<dbReference type="SMART" id="SM00066">
    <property type="entry name" value="GAL4"/>
    <property type="match status" value="1"/>
</dbReference>
<dbReference type="Proteomes" id="UP000182658">
    <property type="component" value="Unassembled WGS sequence"/>
</dbReference>
<feature type="domain" description="Zn(2)-C6 fungal-type" evidence="3">
    <location>
        <begin position="64"/>
        <end position="98"/>
    </location>
</feature>
<keyword evidence="1" id="KW-0539">Nucleus</keyword>
<dbReference type="STRING" id="1408157.A0A1J7I7G7"/>
<reference evidence="4 5" key="1">
    <citation type="submission" date="2016-10" db="EMBL/GenBank/DDBJ databases">
        <title>Draft genome sequence of Coniochaeta ligniaria NRRL30616, a lignocellulolytic fungus for bioabatement of inhibitors in plant biomass hydrolysates.</title>
        <authorList>
            <consortium name="DOE Joint Genome Institute"/>
            <person name="Jimenez D.J."/>
            <person name="Hector R.E."/>
            <person name="Riley R."/>
            <person name="Sun H."/>
            <person name="Grigoriev I.V."/>
            <person name="Van Elsas J.D."/>
            <person name="Nichols N.N."/>
        </authorList>
    </citation>
    <scope>NUCLEOTIDE SEQUENCE [LARGE SCALE GENOMIC DNA]</scope>
    <source>
        <strain evidence="4 5">NRRL 30616</strain>
    </source>
</reference>
<dbReference type="GO" id="GO:0008270">
    <property type="term" value="F:zinc ion binding"/>
    <property type="evidence" value="ECO:0007669"/>
    <property type="project" value="InterPro"/>
</dbReference>
<dbReference type="InterPro" id="IPR036864">
    <property type="entry name" value="Zn2-C6_fun-type_DNA-bd_sf"/>
</dbReference>
<dbReference type="GO" id="GO:0000981">
    <property type="term" value="F:DNA-binding transcription factor activity, RNA polymerase II-specific"/>
    <property type="evidence" value="ECO:0007669"/>
    <property type="project" value="InterPro"/>
</dbReference>
<feature type="region of interest" description="Disordered" evidence="2">
    <location>
        <begin position="314"/>
        <end position="409"/>
    </location>
</feature>
<feature type="compositionally biased region" description="Polar residues" evidence="2">
    <location>
        <begin position="314"/>
        <end position="342"/>
    </location>
</feature>
<dbReference type="AlphaFoldDB" id="A0A1J7I7G7"/>